<dbReference type="InterPro" id="IPR006913">
    <property type="entry name" value="CENP-V/GFA"/>
</dbReference>
<keyword evidence="6" id="KW-1185">Reference proteome</keyword>
<dbReference type="RefSeq" id="WP_104069076.1">
    <property type="nucleotide sequence ID" value="NZ_PRDS01000001.1"/>
</dbReference>
<evidence type="ECO:0000259" key="4">
    <source>
        <dbReference type="PROSITE" id="PS51891"/>
    </source>
</evidence>
<dbReference type="SUPFAM" id="SSF51316">
    <property type="entry name" value="Mss4-like"/>
    <property type="match status" value="1"/>
</dbReference>
<evidence type="ECO:0000313" key="6">
    <source>
        <dbReference type="Proteomes" id="UP000239736"/>
    </source>
</evidence>
<dbReference type="InterPro" id="IPR052355">
    <property type="entry name" value="CENP-V-like"/>
</dbReference>
<dbReference type="PANTHER" id="PTHR28620:SF1">
    <property type="entry name" value="CENP-V_GFA DOMAIN-CONTAINING PROTEIN"/>
    <property type="match status" value="1"/>
</dbReference>
<dbReference type="InterPro" id="IPR011057">
    <property type="entry name" value="Mss4-like_sf"/>
</dbReference>
<dbReference type="PROSITE" id="PS51891">
    <property type="entry name" value="CENP_V_GFA"/>
    <property type="match status" value="1"/>
</dbReference>
<keyword evidence="3" id="KW-0862">Zinc</keyword>
<evidence type="ECO:0000256" key="1">
    <source>
        <dbReference type="ARBA" id="ARBA00005495"/>
    </source>
</evidence>
<feature type="domain" description="CENP-V/GFA" evidence="4">
    <location>
        <begin position="10"/>
        <end position="119"/>
    </location>
</feature>
<accession>A0A2S5JM88</accession>
<dbReference type="Proteomes" id="UP000239736">
    <property type="component" value="Unassembled WGS sequence"/>
</dbReference>
<dbReference type="GO" id="GO:0046872">
    <property type="term" value="F:metal ion binding"/>
    <property type="evidence" value="ECO:0007669"/>
    <property type="project" value="UniProtKB-KW"/>
</dbReference>
<dbReference type="PANTHER" id="PTHR28620">
    <property type="entry name" value="CENTROMERE PROTEIN V"/>
    <property type="match status" value="1"/>
</dbReference>
<keyword evidence="2" id="KW-0479">Metal-binding</keyword>
<comment type="caution">
    <text evidence="5">The sequence shown here is derived from an EMBL/GenBank/DDBJ whole genome shotgun (WGS) entry which is preliminary data.</text>
</comment>
<evidence type="ECO:0000256" key="3">
    <source>
        <dbReference type="ARBA" id="ARBA00022833"/>
    </source>
</evidence>
<gene>
    <name evidence="5" type="ORF">LV82_00478</name>
</gene>
<proteinExistence type="inferred from homology"/>
<organism evidence="5 6">
    <name type="scientific">Albidovulum inexpectatum</name>
    <dbReference type="NCBI Taxonomy" id="196587"/>
    <lineage>
        <taxon>Bacteria</taxon>
        <taxon>Pseudomonadati</taxon>
        <taxon>Pseudomonadota</taxon>
        <taxon>Alphaproteobacteria</taxon>
        <taxon>Rhodobacterales</taxon>
        <taxon>Paracoccaceae</taxon>
        <taxon>Albidovulum</taxon>
    </lineage>
</organism>
<dbReference type="GO" id="GO:0016846">
    <property type="term" value="F:carbon-sulfur lyase activity"/>
    <property type="evidence" value="ECO:0007669"/>
    <property type="project" value="InterPro"/>
</dbReference>
<comment type="similarity">
    <text evidence="1">Belongs to the Gfa family.</text>
</comment>
<evidence type="ECO:0000313" key="5">
    <source>
        <dbReference type="EMBL" id="PPB82542.1"/>
    </source>
</evidence>
<name>A0A2S5JM88_9RHOB</name>
<dbReference type="Pfam" id="PF04828">
    <property type="entry name" value="GFA"/>
    <property type="match status" value="1"/>
</dbReference>
<dbReference type="OrthoDB" id="9807246at2"/>
<dbReference type="EMBL" id="PRDS01000001">
    <property type="protein sequence ID" value="PPB82542.1"/>
    <property type="molecule type" value="Genomic_DNA"/>
</dbReference>
<sequence length="129" mass="14226">MSLPRLNRPHRASCHCGAVELEVTLVAEGLASARRCDCSFCARRGAIAVSAPLDGLRVVKGQEVLTLYTWNTHTAQHWFCSICGIYTHHRRRSNPNEYGVNAACLEGVNPRDLGDVPWVDGVFHPSDRG</sequence>
<dbReference type="Gene3D" id="2.170.150.70">
    <property type="match status" value="1"/>
</dbReference>
<reference evidence="5 6" key="1">
    <citation type="submission" date="2018-01" db="EMBL/GenBank/DDBJ databases">
        <title>Genomic Encyclopedia of Archaeal and Bacterial Type Strains, Phase II (KMG-II): from individual species to whole genera.</title>
        <authorList>
            <person name="Goeker M."/>
        </authorList>
    </citation>
    <scope>NUCLEOTIDE SEQUENCE [LARGE SCALE GENOMIC DNA]</scope>
    <source>
        <strain evidence="5 6">DSM 12048</strain>
    </source>
</reference>
<evidence type="ECO:0000256" key="2">
    <source>
        <dbReference type="ARBA" id="ARBA00022723"/>
    </source>
</evidence>
<dbReference type="AlphaFoldDB" id="A0A2S5JM88"/>
<protein>
    <recommendedName>
        <fullName evidence="4">CENP-V/GFA domain-containing protein</fullName>
    </recommendedName>
</protein>